<keyword evidence="2" id="KW-0732">Signal</keyword>
<reference evidence="3 4" key="1">
    <citation type="submission" date="2007-10" db="EMBL/GenBank/DDBJ databases">
        <authorList>
            <person name="Wagner-Dobler I."/>
            <person name="Ferriera S."/>
            <person name="Johnson J."/>
            <person name="Kravitz S."/>
            <person name="Beeson K."/>
            <person name="Sutton G."/>
            <person name="Rogers Y.-H."/>
            <person name="Friedman R."/>
            <person name="Frazier M."/>
            <person name="Venter J.C."/>
        </authorList>
    </citation>
    <scope>NUCLEOTIDE SEQUENCE [LARGE SCALE GENOMIC DNA]</scope>
    <source>
        <strain evidence="3 4">DFL-43</strain>
    </source>
</reference>
<organism evidence="3 4">
    <name type="scientific">Hoeflea phototrophica (strain DSM 17068 / NCIMB 14078 / DFL-43)</name>
    <dbReference type="NCBI Taxonomy" id="411684"/>
    <lineage>
        <taxon>Bacteria</taxon>
        <taxon>Pseudomonadati</taxon>
        <taxon>Pseudomonadota</taxon>
        <taxon>Alphaproteobacteria</taxon>
        <taxon>Hyphomicrobiales</taxon>
        <taxon>Rhizobiaceae</taxon>
        <taxon>Hoeflea</taxon>
    </lineage>
</organism>
<dbReference type="Proteomes" id="UP000004291">
    <property type="component" value="Chromosome"/>
</dbReference>
<comment type="caution">
    <text evidence="3">The sequence shown here is derived from an EMBL/GenBank/DDBJ whole genome shotgun (WGS) entry which is preliminary data.</text>
</comment>
<gene>
    <name evidence="3" type="ORF">HPDFL43_02255</name>
</gene>
<feature type="signal peptide" evidence="2">
    <location>
        <begin position="1"/>
        <end position="24"/>
    </location>
</feature>
<evidence type="ECO:0000256" key="1">
    <source>
        <dbReference type="SAM" id="MobiDB-lite"/>
    </source>
</evidence>
<evidence type="ECO:0000313" key="3">
    <source>
        <dbReference type="EMBL" id="EDQ34982.1"/>
    </source>
</evidence>
<feature type="compositionally biased region" description="Basic and acidic residues" evidence="1">
    <location>
        <begin position="151"/>
        <end position="160"/>
    </location>
</feature>
<accession>A9D0E6</accession>
<dbReference type="HOGENOM" id="CLU_083241_0_0_5"/>
<evidence type="ECO:0000256" key="2">
    <source>
        <dbReference type="SAM" id="SignalP"/>
    </source>
</evidence>
<proteinExistence type="predicted"/>
<feature type="region of interest" description="Disordered" evidence="1">
    <location>
        <begin position="57"/>
        <end position="200"/>
    </location>
</feature>
<dbReference type="PROSITE" id="PS51257">
    <property type="entry name" value="PROKAR_LIPOPROTEIN"/>
    <property type="match status" value="1"/>
</dbReference>
<feature type="compositionally biased region" description="Low complexity" evidence="1">
    <location>
        <begin position="126"/>
        <end position="139"/>
    </location>
</feature>
<feature type="chain" id="PRO_5002733654" description="Lipoprotein" evidence="2">
    <location>
        <begin position="25"/>
        <end position="224"/>
    </location>
</feature>
<dbReference type="RefSeq" id="WP_007196243.1">
    <property type="nucleotide sequence ID" value="NZ_CM002917.1"/>
</dbReference>
<dbReference type="eggNOG" id="ENOG5031PVX">
    <property type="taxonomic scope" value="Bacteria"/>
</dbReference>
<dbReference type="AlphaFoldDB" id="A9D0E6"/>
<reference evidence="3 4" key="2">
    <citation type="submission" date="2012-06" db="EMBL/GenBank/DDBJ databases">
        <authorList>
            <person name="Fiebig A."/>
        </authorList>
    </citation>
    <scope>NUCLEOTIDE SEQUENCE [LARGE SCALE GENOMIC DNA]</scope>
    <source>
        <strain evidence="3 4">DFL-43</strain>
    </source>
</reference>
<evidence type="ECO:0000313" key="4">
    <source>
        <dbReference type="Proteomes" id="UP000004291"/>
    </source>
</evidence>
<keyword evidence="4" id="KW-1185">Reference proteome</keyword>
<dbReference type="EMBL" id="ABIA03000002">
    <property type="protein sequence ID" value="EDQ34982.1"/>
    <property type="molecule type" value="Genomic_DNA"/>
</dbReference>
<protein>
    <recommendedName>
        <fullName evidence="5">Lipoprotein</fullName>
    </recommendedName>
</protein>
<name>A9D0E6_HOEPD</name>
<evidence type="ECO:0008006" key="5">
    <source>
        <dbReference type="Google" id="ProtNLM"/>
    </source>
</evidence>
<sequence>MTMKTEYRACVSIGALIAASLVLSGCLGPTYGTDKSATGQLVDDLGNIASIGSTRKGEGIEYKPRPAIVKPPETAGLPAPQQNIAENNPAWVESPEETRKRLIAEADAGGGSSNTFRSPLAKQETASSSGSRSVGGRAADGPPTPQQTLTQDRKQRESYKQARTIQQGAYSDRRRFLSDPPLAYRQPSETAPVGELGEPERIKERRRIAEAKKAGTGKRTWWPW</sequence>